<sequence length="316" mass="34988">GAGLANLGNTCFLNSVLQCLTHTPALANFALRGEHKKYKTGGSFNALYEIGEHVARALNSSGRTIAPTALVKNLRALSKTFRKGRQEDAHELARCLLDAMHKKCVEVVKPKISPNSARAETSFVWKVFGGRLRSQVNCKTCGRNSETFDPFLDLSLEVGRAKSVLGAFKMFTHTEVLDGDNKYRCEGKSANSKSHLTKASKQFTVNQAPNVLALQLKRFAYVPFGRGKLNHFVEYPLELDITPYTSDEGLTSRGKAVYDLYGVLVHAGNSSNSGHYYCFVKVATGTWCLMDDDEITSVSEKVVLKQQAYLLFYARR</sequence>
<dbReference type="GO" id="GO:0006508">
    <property type="term" value="P:proteolysis"/>
    <property type="evidence" value="ECO:0007669"/>
    <property type="project" value="UniProtKB-KW"/>
</dbReference>
<keyword evidence="5" id="KW-0833">Ubl conjugation pathway</keyword>
<dbReference type="RefSeq" id="XP_001420231.1">
    <property type="nucleotide sequence ID" value="XM_001420194.1"/>
</dbReference>
<evidence type="ECO:0000259" key="8">
    <source>
        <dbReference type="PROSITE" id="PS50235"/>
    </source>
</evidence>
<keyword evidence="10" id="KW-1185">Reference proteome</keyword>
<dbReference type="GO" id="GO:0005634">
    <property type="term" value="C:nucleus"/>
    <property type="evidence" value="ECO:0007669"/>
    <property type="project" value="TreeGrafter"/>
</dbReference>
<dbReference type="InterPro" id="IPR028889">
    <property type="entry name" value="USP"/>
</dbReference>
<evidence type="ECO:0000313" key="9">
    <source>
        <dbReference type="EMBL" id="ABO98524.1"/>
    </source>
</evidence>
<evidence type="ECO:0000256" key="6">
    <source>
        <dbReference type="ARBA" id="ARBA00022801"/>
    </source>
</evidence>
<dbReference type="PROSITE" id="PS00973">
    <property type="entry name" value="USP_2"/>
    <property type="match status" value="1"/>
</dbReference>
<comment type="similarity">
    <text evidence="2">Belongs to the peptidase C19 family.</text>
</comment>
<dbReference type="KEGG" id="olu:OSTLU_5433"/>
<dbReference type="GO" id="GO:0016579">
    <property type="term" value="P:protein deubiquitination"/>
    <property type="evidence" value="ECO:0007669"/>
    <property type="project" value="InterPro"/>
</dbReference>
<protein>
    <recommendedName>
        <fullName evidence="3">ubiquitinyl hydrolase 1</fullName>
        <ecNumber evidence="3">3.4.19.12</ecNumber>
    </recommendedName>
</protein>
<dbReference type="EC" id="3.4.19.12" evidence="3"/>
<comment type="catalytic activity">
    <reaction evidence="1">
        <text>Thiol-dependent hydrolysis of ester, thioester, amide, peptide and isopeptide bonds formed by the C-terminal Gly of ubiquitin (a 76-residue protein attached to proteins as an intracellular targeting signal).</text>
        <dbReference type="EC" id="3.4.19.12"/>
    </reaction>
</comment>
<dbReference type="Gramene" id="ABO98524">
    <property type="protein sequence ID" value="ABO98524"/>
    <property type="gene ID" value="OSTLU_5433"/>
</dbReference>
<dbReference type="InterPro" id="IPR001394">
    <property type="entry name" value="Peptidase_C19_UCH"/>
</dbReference>
<evidence type="ECO:0000256" key="5">
    <source>
        <dbReference type="ARBA" id="ARBA00022786"/>
    </source>
</evidence>
<dbReference type="FunFam" id="3.90.70.10:FF:000119">
    <property type="entry name" value="Ubiquitin specific peptidase 36"/>
    <property type="match status" value="1"/>
</dbReference>
<dbReference type="OMA" id="QQANKAW"/>
<reference evidence="9 10" key="1">
    <citation type="journal article" date="2007" name="Proc. Natl. Acad. Sci. U.S.A.">
        <title>The tiny eukaryote Ostreococcus provides genomic insights into the paradox of plankton speciation.</title>
        <authorList>
            <person name="Palenik B."/>
            <person name="Grimwood J."/>
            <person name="Aerts A."/>
            <person name="Rouze P."/>
            <person name="Salamov A."/>
            <person name="Putnam N."/>
            <person name="Dupont C."/>
            <person name="Jorgensen R."/>
            <person name="Derelle E."/>
            <person name="Rombauts S."/>
            <person name="Zhou K."/>
            <person name="Otillar R."/>
            <person name="Merchant S.S."/>
            <person name="Podell S."/>
            <person name="Gaasterland T."/>
            <person name="Napoli C."/>
            <person name="Gendler K."/>
            <person name="Manuell A."/>
            <person name="Tai V."/>
            <person name="Vallon O."/>
            <person name="Piganeau G."/>
            <person name="Jancek S."/>
            <person name="Heijde M."/>
            <person name="Jabbari K."/>
            <person name="Bowler C."/>
            <person name="Lohr M."/>
            <person name="Robbens S."/>
            <person name="Werner G."/>
            <person name="Dubchak I."/>
            <person name="Pazour G.J."/>
            <person name="Ren Q."/>
            <person name="Paulsen I."/>
            <person name="Delwiche C."/>
            <person name="Schmutz J."/>
            <person name="Rokhsar D."/>
            <person name="Van de Peer Y."/>
            <person name="Moreau H."/>
            <person name="Grigoriev I.V."/>
        </authorList>
    </citation>
    <scope>NUCLEOTIDE SEQUENCE [LARGE SCALE GENOMIC DNA]</scope>
    <source>
        <strain evidence="9 10">CCE9901</strain>
    </source>
</reference>
<dbReference type="HOGENOM" id="CLU_008279_10_0_1"/>
<dbReference type="SUPFAM" id="SSF54001">
    <property type="entry name" value="Cysteine proteinases"/>
    <property type="match status" value="1"/>
</dbReference>
<keyword evidence="6" id="KW-0378">Hydrolase</keyword>
<feature type="non-terminal residue" evidence="9">
    <location>
        <position position="1"/>
    </location>
</feature>
<feature type="non-terminal residue" evidence="9">
    <location>
        <position position="316"/>
    </location>
</feature>
<dbReference type="PANTHER" id="PTHR24006:SF758">
    <property type="entry name" value="UBIQUITIN CARBOXYL-TERMINAL HYDROLASE 36"/>
    <property type="match status" value="1"/>
</dbReference>
<dbReference type="OrthoDB" id="420187at2759"/>
<keyword evidence="4" id="KW-0645">Protease</keyword>
<dbReference type="Proteomes" id="UP000001568">
    <property type="component" value="Chromosome 11"/>
</dbReference>
<name>A4S492_OSTLU</name>
<evidence type="ECO:0000313" key="10">
    <source>
        <dbReference type="Proteomes" id="UP000001568"/>
    </source>
</evidence>
<dbReference type="InterPro" id="IPR018200">
    <property type="entry name" value="USP_CS"/>
</dbReference>
<dbReference type="PROSITE" id="PS00972">
    <property type="entry name" value="USP_1"/>
    <property type="match status" value="1"/>
</dbReference>
<evidence type="ECO:0000256" key="4">
    <source>
        <dbReference type="ARBA" id="ARBA00022670"/>
    </source>
</evidence>
<evidence type="ECO:0000256" key="7">
    <source>
        <dbReference type="ARBA" id="ARBA00022807"/>
    </source>
</evidence>
<dbReference type="GeneID" id="5004295"/>
<organism evidence="9 10">
    <name type="scientific">Ostreococcus lucimarinus (strain CCE9901)</name>
    <dbReference type="NCBI Taxonomy" id="436017"/>
    <lineage>
        <taxon>Eukaryota</taxon>
        <taxon>Viridiplantae</taxon>
        <taxon>Chlorophyta</taxon>
        <taxon>Mamiellophyceae</taxon>
        <taxon>Mamiellales</taxon>
        <taxon>Bathycoccaceae</taxon>
        <taxon>Ostreococcus</taxon>
    </lineage>
</organism>
<gene>
    <name evidence="9" type="ORF">OSTLU_5433</name>
</gene>
<dbReference type="PROSITE" id="PS50235">
    <property type="entry name" value="USP_3"/>
    <property type="match status" value="1"/>
</dbReference>
<feature type="domain" description="USP" evidence="8">
    <location>
        <begin position="2"/>
        <end position="316"/>
    </location>
</feature>
<proteinExistence type="inferred from homology"/>
<keyword evidence="7" id="KW-0788">Thiol protease</keyword>
<dbReference type="eggNOG" id="KOG1865">
    <property type="taxonomic scope" value="Eukaryota"/>
</dbReference>
<dbReference type="EMBL" id="CP000591">
    <property type="protein sequence ID" value="ABO98524.1"/>
    <property type="molecule type" value="Genomic_DNA"/>
</dbReference>
<dbReference type="PANTHER" id="PTHR24006">
    <property type="entry name" value="UBIQUITIN CARBOXYL-TERMINAL HYDROLASE"/>
    <property type="match status" value="1"/>
</dbReference>
<evidence type="ECO:0000256" key="2">
    <source>
        <dbReference type="ARBA" id="ARBA00009085"/>
    </source>
</evidence>
<dbReference type="GO" id="GO:0004843">
    <property type="term" value="F:cysteine-type deubiquitinase activity"/>
    <property type="evidence" value="ECO:0007669"/>
    <property type="project" value="UniProtKB-EC"/>
</dbReference>
<dbReference type="InterPro" id="IPR050164">
    <property type="entry name" value="Peptidase_C19"/>
</dbReference>
<dbReference type="Pfam" id="PF00443">
    <property type="entry name" value="UCH"/>
    <property type="match status" value="1"/>
</dbReference>
<evidence type="ECO:0000256" key="3">
    <source>
        <dbReference type="ARBA" id="ARBA00012759"/>
    </source>
</evidence>
<dbReference type="AlphaFoldDB" id="A4S492"/>
<dbReference type="GO" id="GO:0005829">
    <property type="term" value="C:cytosol"/>
    <property type="evidence" value="ECO:0007669"/>
    <property type="project" value="TreeGrafter"/>
</dbReference>
<dbReference type="STRING" id="436017.A4S492"/>
<dbReference type="Gene3D" id="3.90.70.10">
    <property type="entry name" value="Cysteine proteinases"/>
    <property type="match status" value="1"/>
</dbReference>
<dbReference type="InterPro" id="IPR038765">
    <property type="entry name" value="Papain-like_cys_pep_sf"/>
</dbReference>
<accession>A4S492</accession>
<evidence type="ECO:0000256" key="1">
    <source>
        <dbReference type="ARBA" id="ARBA00000707"/>
    </source>
</evidence>